<dbReference type="AlphaFoldDB" id="A0A367XV39"/>
<reference evidence="3 4" key="1">
    <citation type="submission" date="2018-06" db="EMBL/GenBank/DDBJ databases">
        <title>Whole genome sequencing of Candida tropicalis (genome annotated by CSBL at Korea University).</title>
        <authorList>
            <person name="Ahn J."/>
        </authorList>
    </citation>
    <scope>NUCLEOTIDE SEQUENCE [LARGE SCALE GENOMIC DNA]</scope>
    <source>
        <strain evidence="3 4">ATCC 20962</strain>
    </source>
</reference>
<proteinExistence type="predicted"/>
<keyword evidence="2" id="KW-0472">Membrane</keyword>
<evidence type="ECO:0000313" key="3">
    <source>
        <dbReference type="EMBL" id="RCK57486.1"/>
    </source>
</evidence>
<keyword evidence="4" id="KW-1185">Reference proteome</keyword>
<comment type="caution">
    <text evidence="3">The sequence shown here is derived from an EMBL/GenBank/DDBJ whole genome shotgun (WGS) entry which is preliminary data.</text>
</comment>
<dbReference type="OrthoDB" id="205546at2759"/>
<dbReference type="STRING" id="5486.A0A367XV39"/>
<evidence type="ECO:0000313" key="4">
    <source>
        <dbReference type="Proteomes" id="UP000253472"/>
    </source>
</evidence>
<feature type="transmembrane region" description="Helical" evidence="2">
    <location>
        <begin position="77"/>
        <end position="96"/>
    </location>
</feature>
<keyword evidence="2" id="KW-1133">Transmembrane helix</keyword>
<dbReference type="EMBL" id="QLNQ01000028">
    <property type="protein sequence ID" value="RCK57486.1"/>
    <property type="molecule type" value="Genomic_DNA"/>
</dbReference>
<feature type="region of interest" description="Disordered" evidence="1">
    <location>
        <begin position="1"/>
        <end position="26"/>
    </location>
</feature>
<protein>
    <submittedName>
        <fullName evidence="3">Uncharacterized protein</fullName>
    </submittedName>
</protein>
<keyword evidence="2" id="KW-0812">Transmembrane</keyword>
<name>A0A367XV39_9ASCO</name>
<dbReference type="Proteomes" id="UP000253472">
    <property type="component" value="Unassembled WGS sequence"/>
</dbReference>
<sequence length="98" mass="11248">MSLRKAALSKSDLRDLEKTTPSASPSVVNLTEPELYGIYKNDDNISKEFVEDSSEIEKIKSREVEEKVQTEDKNENLVLVVVFGLLFCIFIYRKFIQS</sequence>
<evidence type="ECO:0000256" key="1">
    <source>
        <dbReference type="SAM" id="MobiDB-lite"/>
    </source>
</evidence>
<gene>
    <name evidence="3" type="ORF">Cantr_06522</name>
</gene>
<accession>A0A367XV39</accession>
<organism evidence="3 4">
    <name type="scientific">Candida viswanathii</name>
    <dbReference type="NCBI Taxonomy" id="5486"/>
    <lineage>
        <taxon>Eukaryota</taxon>
        <taxon>Fungi</taxon>
        <taxon>Dikarya</taxon>
        <taxon>Ascomycota</taxon>
        <taxon>Saccharomycotina</taxon>
        <taxon>Pichiomycetes</taxon>
        <taxon>Debaryomycetaceae</taxon>
        <taxon>Candida/Lodderomyces clade</taxon>
        <taxon>Candida</taxon>
    </lineage>
</organism>
<evidence type="ECO:0000256" key="2">
    <source>
        <dbReference type="SAM" id="Phobius"/>
    </source>
</evidence>